<keyword evidence="2" id="KW-1185">Reference proteome</keyword>
<protein>
    <submittedName>
        <fullName evidence="1">Uncharacterized protein</fullName>
    </submittedName>
</protein>
<dbReference type="Proteomes" id="UP001057402">
    <property type="component" value="Chromosome 4"/>
</dbReference>
<gene>
    <name evidence="1" type="ORF">MLD38_011636</name>
</gene>
<accession>A0ACB9R516</accession>
<reference evidence="2" key="1">
    <citation type="journal article" date="2023" name="Front. Plant Sci.">
        <title>Chromosomal-level genome assembly of Melastoma candidum provides insights into trichome evolution.</title>
        <authorList>
            <person name="Zhong Y."/>
            <person name="Wu W."/>
            <person name="Sun C."/>
            <person name="Zou P."/>
            <person name="Liu Y."/>
            <person name="Dai S."/>
            <person name="Zhou R."/>
        </authorList>
    </citation>
    <scope>NUCLEOTIDE SEQUENCE [LARGE SCALE GENOMIC DNA]</scope>
</reference>
<proteinExistence type="predicted"/>
<evidence type="ECO:0000313" key="1">
    <source>
        <dbReference type="EMBL" id="KAI4373517.1"/>
    </source>
</evidence>
<name>A0ACB9R516_9MYRT</name>
<dbReference type="EMBL" id="CM042883">
    <property type="protein sequence ID" value="KAI4373517.1"/>
    <property type="molecule type" value="Genomic_DNA"/>
</dbReference>
<sequence>MNRWELGRIPTEIKLLWVSRILKLSFQCANVSSPPWPVFGQSSSPLQKVANVKKIITYAQQQLAALPAVCSKSQMWSTRASCYGLTRMMFETQMLN</sequence>
<evidence type="ECO:0000313" key="2">
    <source>
        <dbReference type="Proteomes" id="UP001057402"/>
    </source>
</evidence>
<organism evidence="1 2">
    <name type="scientific">Melastoma candidum</name>
    <dbReference type="NCBI Taxonomy" id="119954"/>
    <lineage>
        <taxon>Eukaryota</taxon>
        <taxon>Viridiplantae</taxon>
        <taxon>Streptophyta</taxon>
        <taxon>Embryophyta</taxon>
        <taxon>Tracheophyta</taxon>
        <taxon>Spermatophyta</taxon>
        <taxon>Magnoliopsida</taxon>
        <taxon>eudicotyledons</taxon>
        <taxon>Gunneridae</taxon>
        <taxon>Pentapetalae</taxon>
        <taxon>rosids</taxon>
        <taxon>malvids</taxon>
        <taxon>Myrtales</taxon>
        <taxon>Melastomataceae</taxon>
        <taxon>Melastomatoideae</taxon>
        <taxon>Melastomateae</taxon>
        <taxon>Melastoma</taxon>
    </lineage>
</organism>
<comment type="caution">
    <text evidence="1">The sequence shown here is derived from an EMBL/GenBank/DDBJ whole genome shotgun (WGS) entry which is preliminary data.</text>
</comment>